<organism evidence="1 2">
    <name type="scientific">Auriscalpium vulgare</name>
    <dbReference type="NCBI Taxonomy" id="40419"/>
    <lineage>
        <taxon>Eukaryota</taxon>
        <taxon>Fungi</taxon>
        <taxon>Dikarya</taxon>
        <taxon>Basidiomycota</taxon>
        <taxon>Agaricomycotina</taxon>
        <taxon>Agaricomycetes</taxon>
        <taxon>Russulales</taxon>
        <taxon>Auriscalpiaceae</taxon>
        <taxon>Auriscalpium</taxon>
    </lineage>
</organism>
<protein>
    <submittedName>
        <fullName evidence="1">Uncharacterized protein</fullName>
    </submittedName>
</protein>
<keyword evidence="2" id="KW-1185">Reference proteome</keyword>
<accession>A0ACB8S785</accession>
<comment type="caution">
    <text evidence="1">The sequence shown here is derived from an EMBL/GenBank/DDBJ whole genome shotgun (WGS) entry which is preliminary data.</text>
</comment>
<proteinExistence type="predicted"/>
<reference evidence="1" key="1">
    <citation type="submission" date="2021-02" db="EMBL/GenBank/DDBJ databases">
        <authorList>
            <consortium name="DOE Joint Genome Institute"/>
            <person name="Ahrendt S."/>
            <person name="Looney B.P."/>
            <person name="Miyauchi S."/>
            <person name="Morin E."/>
            <person name="Drula E."/>
            <person name="Courty P.E."/>
            <person name="Chicoki N."/>
            <person name="Fauchery L."/>
            <person name="Kohler A."/>
            <person name="Kuo A."/>
            <person name="Labutti K."/>
            <person name="Pangilinan J."/>
            <person name="Lipzen A."/>
            <person name="Riley R."/>
            <person name="Andreopoulos W."/>
            <person name="He G."/>
            <person name="Johnson J."/>
            <person name="Barry K.W."/>
            <person name="Grigoriev I.V."/>
            <person name="Nagy L."/>
            <person name="Hibbett D."/>
            <person name="Henrissat B."/>
            <person name="Matheny P.B."/>
            <person name="Labbe J."/>
            <person name="Martin F."/>
        </authorList>
    </citation>
    <scope>NUCLEOTIDE SEQUENCE</scope>
    <source>
        <strain evidence="1">FP105234-sp</strain>
    </source>
</reference>
<name>A0ACB8S785_9AGAM</name>
<evidence type="ECO:0000313" key="2">
    <source>
        <dbReference type="Proteomes" id="UP000814033"/>
    </source>
</evidence>
<evidence type="ECO:0000313" key="1">
    <source>
        <dbReference type="EMBL" id="KAI0052008.1"/>
    </source>
</evidence>
<gene>
    <name evidence="1" type="ORF">FA95DRAFT_109478</name>
</gene>
<reference evidence="1" key="2">
    <citation type="journal article" date="2022" name="New Phytol.">
        <title>Evolutionary transition to the ectomycorrhizal habit in the genomes of a hyperdiverse lineage of mushroom-forming fungi.</title>
        <authorList>
            <person name="Looney B."/>
            <person name="Miyauchi S."/>
            <person name="Morin E."/>
            <person name="Drula E."/>
            <person name="Courty P.E."/>
            <person name="Kohler A."/>
            <person name="Kuo A."/>
            <person name="LaButti K."/>
            <person name="Pangilinan J."/>
            <person name="Lipzen A."/>
            <person name="Riley R."/>
            <person name="Andreopoulos W."/>
            <person name="He G."/>
            <person name="Johnson J."/>
            <person name="Nolan M."/>
            <person name="Tritt A."/>
            <person name="Barry K.W."/>
            <person name="Grigoriev I.V."/>
            <person name="Nagy L.G."/>
            <person name="Hibbett D."/>
            <person name="Henrissat B."/>
            <person name="Matheny P.B."/>
            <person name="Labbe J."/>
            <person name="Martin F.M."/>
        </authorList>
    </citation>
    <scope>NUCLEOTIDE SEQUENCE</scope>
    <source>
        <strain evidence="1">FP105234-sp</strain>
    </source>
</reference>
<dbReference type="EMBL" id="MU275848">
    <property type="protein sequence ID" value="KAI0052008.1"/>
    <property type="molecule type" value="Genomic_DNA"/>
</dbReference>
<dbReference type="Proteomes" id="UP000814033">
    <property type="component" value="Unassembled WGS sequence"/>
</dbReference>
<sequence length="148" mass="15121">MSLPGGFSAEASRVSGGSPRLTAPLELRSRGHQLSRLGDSMAMSVQVAAIDMPFRSASPFADRLHANFKRSYEAGVQGGARQTHADVQGGGSRNSNPLAGLDQGAGSQDGRANYGGGPVALSNGGAGGLDAIGYQGPDFRPRSPLLRA</sequence>